<reference evidence="2 3" key="1">
    <citation type="submission" date="2020-06" db="EMBL/GenBank/DDBJ databases">
        <title>Description of novel acetic acid bacteria.</title>
        <authorList>
            <person name="Sombolestani A."/>
        </authorList>
    </citation>
    <scope>NUCLEOTIDE SEQUENCE [LARGE SCALE GENOMIC DNA]</scope>
    <source>
        <strain evidence="2 3">LMG 27010</strain>
    </source>
</reference>
<gene>
    <name evidence="2" type="ORF">HUK82_02295</name>
</gene>
<evidence type="ECO:0000313" key="2">
    <source>
        <dbReference type="EMBL" id="NVN39398.1"/>
    </source>
</evidence>
<proteinExistence type="predicted"/>
<dbReference type="AlphaFoldDB" id="A0A850P637"/>
<dbReference type="InterPro" id="IPR031321">
    <property type="entry name" value="UCP012641"/>
</dbReference>
<name>A0A850P637_9PROT</name>
<dbReference type="Proteomes" id="UP000585665">
    <property type="component" value="Unassembled WGS sequence"/>
</dbReference>
<dbReference type="Pfam" id="PF15887">
    <property type="entry name" value="Peptidase_Mx"/>
    <property type="match status" value="1"/>
</dbReference>
<comment type="caution">
    <text evidence="2">The sequence shown here is derived from an EMBL/GenBank/DDBJ whole genome shotgun (WGS) entry which is preliminary data.</text>
</comment>
<protein>
    <submittedName>
        <fullName evidence="2">Putative zinc-binding metallopeptidase</fullName>
    </submittedName>
</protein>
<organism evidence="2 3">
    <name type="scientific">Ameyamaea chiangmaiensis</name>
    <dbReference type="NCBI Taxonomy" id="442969"/>
    <lineage>
        <taxon>Bacteria</taxon>
        <taxon>Pseudomonadati</taxon>
        <taxon>Pseudomonadota</taxon>
        <taxon>Alphaproteobacteria</taxon>
        <taxon>Acetobacterales</taxon>
        <taxon>Acetobacteraceae</taxon>
        <taxon>Ameyamaea</taxon>
    </lineage>
</organism>
<accession>A0A850P637</accession>
<dbReference type="PIRSF" id="PIRSF012641">
    <property type="entry name" value="UCP012641"/>
    <property type="match status" value="1"/>
</dbReference>
<feature type="domain" description="Zinc-ribbon" evidence="1">
    <location>
        <begin position="3"/>
        <end position="98"/>
    </location>
</feature>
<sequence>MKLFSCGRCQQVVFFDNERCGVCDLPIGYHPAGNVFITLERDEQGDGAGWRDASGQSDGLFRLCGNAQHGVCNWLCDDGTDDTYCRACRHNKIIPDLTIEGNETRWEKLELAKHRMFYSLVRLGLPAPTRLEDPEGGLEFDFKGQEPDGTPVLTGHADGIITIALREADDIEREKMRVSMGEYYRTLLGHFRHEIGHFYWNVLVRDAGCLDACRAVFGDDRADYNEALQTHYANGPRPGWQNDFVSAYAASHPWEDFAESWAHYLHIVDALETASSYGMSLRADVPDPAALTVAIDFDPYAPGAFDRVRDAWFPLASVETALNRSMGLGEFYPFLLNNAVLDKVAFIHRLVHGEVPRDEVPA</sequence>
<dbReference type="InterPro" id="IPR011201">
    <property type="entry name" value="Zinc-ribbon_6_bact"/>
</dbReference>
<evidence type="ECO:0000259" key="1">
    <source>
        <dbReference type="Pfam" id="PF10005"/>
    </source>
</evidence>
<evidence type="ECO:0000313" key="3">
    <source>
        <dbReference type="Proteomes" id="UP000585665"/>
    </source>
</evidence>
<dbReference type="RefSeq" id="WP_176612415.1">
    <property type="nucleotide sequence ID" value="NZ_JABXXR010000008.1"/>
</dbReference>
<keyword evidence="3" id="KW-1185">Reference proteome</keyword>
<dbReference type="Gene3D" id="3.40.390.70">
    <property type="match status" value="1"/>
</dbReference>
<dbReference type="Pfam" id="PF10005">
    <property type="entry name" value="Zn_ribbon_DZR_6"/>
    <property type="match status" value="1"/>
</dbReference>
<dbReference type="EMBL" id="JABXXR010000008">
    <property type="protein sequence ID" value="NVN39398.1"/>
    <property type="molecule type" value="Genomic_DNA"/>
</dbReference>